<dbReference type="Pfam" id="PF10536">
    <property type="entry name" value="PMD"/>
    <property type="match status" value="1"/>
</dbReference>
<evidence type="ECO:0000259" key="1">
    <source>
        <dbReference type="Pfam" id="PF10536"/>
    </source>
</evidence>
<dbReference type="GO" id="GO:0010073">
    <property type="term" value="P:meristem maintenance"/>
    <property type="evidence" value="ECO:0007669"/>
    <property type="project" value="InterPro"/>
</dbReference>
<reference evidence="2 3" key="1">
    <citation type="submission" date="2019-01" db="EMBL/GenBank/DDBJ databases">
        <title>Sequencing of cultivated peanut Arachis hypogaea provides insights into genome evolution and oil improvement.</title>
        <authorList>
            <person name="Chen X."/>
        </authorList>
    </citation>
    <scope>NUCLEOTIDE SEQUENCE [LARGE SCALE GENOMIC DNA]</scope>
    <source>
        <strain evidence="3">cv. Fuhuasheng</strain>
        <tissue evidence="2">Leaves</tissue>
    </source>
</reference>
<dbReference type="PANTHER" id="PTHR46033">
    <property type="entry name" value="PROTEIN MAIN-LIKE 2"/>
    <property type="match status" value="1"/>
</dbReference>
<evidence type="ECO:0000313" key="2">
    <source>
        <dbReference type="EMBL" id="RYQ83975.1"/>
    </source>
</evidence>
<comment type="caution">
    <text evidence="2">The sequence shown here is derived from an EMBL/GenBank/DDBJ whole genome shotgun (WGS) entry which is preliminary data.</text>
</comment>
<gene>
    <name evidence="2" type="ORF">Ahy_B10g102863</name>
</gene>
<protein>
    <recommendedName>
        <fullName evidence="1">Aminotransferase-like plant mobile domain-containing protein</fullName>
    </recommendedName>
</protein>
<proteinExistence type="predicted"/>
<accession>A0A444X2U9</accession>
<dbReference type="InterPro" id="IPR044824">
    <property type="entry name" value="MAIN-like"/>
</dbReference>
<dbReference type="Proteomes" id="UP000289738">
    <property type="component" value="Chromosome B10"/>
</dbReference>
<dbReference type="InterPro" id="IPR019557">
    <property type="entry name" value="AminoTfrase-like_pln_mobile"/>
</dbReference>
<evidence type="ECO:0000313" key="3">
    <source>
        <dbReference type="Proteomes" id="UP000289738"/>
    </source>
</evidence>
<organism evidence="2 3">
    <name type="scientific">Arachis hypogaea</name>
    <name type="common">Peanut</name>
    <dbReference type="NCBI Taxonomy" id="3818"/>
    <lineage>
        <taxon>Eukaryota</taxon>
        <taxon>Viridiplantae</taxon>
        <taxon>Streptophyta</taxon>
        <taxon>Embryophyta</taxon>
        <taxon>Tracheophyta</taxon>
        <taxon>Spermatophyta</taxon>
        <taxon>Magnoliopsida</taxon>
        <taxon>eudicotyledons</taxon>
        <taxon>Gunneridae</taxon>
        <taxon>Pentapetalae</taxon>
        <taxon>rosids</taxon>
        <taxon>fabids</taxon>
        <taxon>Fabales</taxon>
        <taxon>Fabaceae</taxon>
        <taxon>Papilionoideae</taxon>
        <taxon>50 kb inversion clade</taxon>
        <taxon>dalbergioids sensu lato</taxon>
        <taxon>Dalbergieae</taxon>
        <taxon>Pterocarpus clade</taxon>
        <taxon>Arachis</taxon>
    </lineage>
</organism>
<dbReference type="AlphaFoldDB" id="A0A444X2U9"/>
<dbReference type="PANTHER" id="PTHR46033:SF8">
    <property type="entry name" value="PROTEIN MAINTENANCE OF MERISTEMS-LIKE"/>
    <property type="match status" value="1"/>
</dbReference>
<dbReference type="EMBL" id="SDMP01000020">
    <property type="protein sequence ID" value="RYQ83975.1"/>
    <property type="molecule type" value="Genomic_DNA"/>
</dbReference>
<feature type="domain" description="Aminotransferase-like plant mobile" evidence="1">
    <location>
        <begin position="57"/>
        <end position="106"/>
    </location>
</feature>
<name>A0A444X2U9_ARAHY</name>
<keyword evidence="3" id="KW-1185">Reference proteome</keyword>
<sequence length="125" mass="14583">MDQELLGYEDTLYRLNQVDHIAGRLNRVAPRVLRTRRNLLGCLPEQIRSHLRRQDSKYDWPLVSVLIERWQLESHMFHLPCGEKSITLHDMAYQSGLAIDGDPVSGCIGGWEQFYQERSIDDLCQ</sequence>